<dbReference type="Pfam" id="PF00227">
    <property type="entry name" value="Proteasome"/>
    <property type="match status" value="1"/>
</dbReference>
<dbReference type="GO" id="GO:0019773">
    <property type="term" value="C:proteasome core complex, alpha-subunit complex"/>
    <property type="evidence" value="ECO:0007669"/>
    <property type="project" value="UniProtKB-UniRule"/>
</dbReference>
<evidence type="ECO:0000313" key="6">
    <source>
        <dbReference type="RefSeq" id="XP_027193642.1"/>
    </source>
</evidence>
<comment type="similarity">
    <text evidence="3">Belongs to the peptidase T1A family.</text>
</comment>
<dbReference type="InterPro" id="IPR029055">
    <property type="entry name" value="Ntn_hydrolases_N"/>
</dbReference>
<dbReference type="AlphaFoldDB" id="A0A6P6XJR4"/>
<reference evidence="6" key="1">
    <citation type="submission" date="2025-08" db="UniProtKB">
        <authorList>
            <consortium name="RefSeq"/>
        </authorList>
    </citation>
    <scope>IDENTIFICATION</scope>
    <source>
        <strain evidence="6">Airmid</strain>
    </source>
</reference>
<dbReference type="InterPro" id="IPR001353">
    <property type="entry name" value="Proteasome_sua/b"/>
</dbReference>
<name>A0A6P6XJR4_DERPT</name>
<dbReference type="PROSITE" id="PS51475">
    <property type="entry name" value="PROTEASOME_ALPHA_2"/>
    <property type="match status" value="1"/>
</dbReference>
<dbReference type="OMA" id="ICASAGW"/>
<dbReference type="KEGG" id="dpte:113788379"/>
<dbReference type="RefSeq" id="XP_027193642.1">
    <property type="nucleotide sequence ID" value="XM_027337841.1"/>
</dbReference>
<dbReference type="SUPFAM" id="SSF56235">
    <property type="entry name" value="N-terminal nucleophile aminohydrolases (Ntn hydrolases)"/>
    <property type="match status" value="1"/>
</dbReference>
<accession>A0A6P6XJR4</accession>
<evidence type="ECO:0000256" key="2">
    <source>
        <dbReference type="ARBA" id="ARBA00022942"/>
    </source>
</evidence>
<feature type="domain" description="Proteasome alpha-type subunits" evidence="4">
    <location>
        <begin position="4"/>
        <end position="26"/>
    </location>
</feature>
<dbReference type="SMART" id="SM00948">
    <property type="entry name" value="Proteasome_A_N"/>
    <property type="match status" value="1"/>
</dbReference>
<protein>
    <submittedName>
        <fullName evidence="6">Probable proteasome subunit alpha type-3</fullName>
    </submittedName>
</protein>
<organism evidence="5 6">
    <name type="scientific">Dermatophagoides pteronyssinus</name>
    <name type="common">European house dust mite</name>
    <dbReference type="NCBI Taxonomy" id="6956"/>
    <lineage>
        <taxon>Eukaryota</taxon>
        <taxon>Metazoa</taxon>
        <taxon>Ecdysozoa</taxon>
        <taxon>Arthropoda</taxon>
        <taxon>Chelicerata</taxon>
        <taxon>Arachnida</taxon>
        <taxon>Acari</taxon>
        <taxon>Acariformes</taxon>
        <taxon>Sarcoptiformes</taxon>
        <taxon>Astigmata</taxon>
        <taxon>Psoroptidia</taxon>
        <taxon>Analgoidea</taxon>
        <taxon>Pyroglyphidae</taxon>
        <taxon>Dermatophagoidinae</taxon>
        <taxon>Dermatophagoides</taxon>
    </lineage>
</organism>
<dbReference type="FunCoup" id="A0A6P6XJR4">
    <property type="interactions" value="1704"/>
</dbReference>
<dbReference type="OrthoDB" id="431557at2759"/>
<evidence type="ECO:0000313" key="5">
    <source>
        <dbReference type="Proteomes" id="UP000515146"/>
    </source>
</evidence>
<dbReference type="InParanoid" id="A0A6P6XJR4"/>
<comment type="function">
    <text evidence="1">The proteasome is a multicatalytic proteinase complex which is characterized by its ability to cleave peptides with Arg, Phe, Tyr, Leu, and Glu adjacent to the leaving group at neutral or slightly basic pH. The proteasome has an ATP-dependent proteolytic activity.</text>
</comment>
<dbReference type="InterPro" id="IPR023332">
    <property type="entry name" value="Proteasome_alpha-type"/>
</dbReference>
<dbReference type="Proteomes" id="UP000515146">
    <property type="component" value="Unplaced"/>
</dbReference>
<keyword evidence="5" id="KW-1185">Reference proteome</keyword>
<evidence type="ECO:0000256" key="1">
    <source>
        <dbReference type="ARBA" id="ARBA00002000"/>
    </source>
</evidence>
<dbReference type="InterPro" id="IPR000426">
    <property type="entry name" value="Proteasome_asu_N"/>
</dbReference>
<sequence length="245" mass="27269">MSRYDSRTTIFSNEGRLFQVEYALESISNASTTIGIVTTQGIVLAANKVKTSKYVERERGTEKLHAIDRNIICASAGWTADANVLINLARRISQTYLHTYNKHINPTKLISNLCDKIQSYTQNGGLRPFGLALMFAIVTSKNEYKVVLTDPAGNFNTWKAIAIGQENVFAQSLLKQEYTETLTLQQGLELAAKILKTVGSTIDIEASAEFAVLSKQDDSVNYRILRTDEAKELMINANRVDLIEP</sequence>
<keyword evidence="2 3" id="KW-0647">Proteasome</keyword>
<evidence type="ECO:0000259" key="4">
    <source>
        <dbReference type="SMART" id="SM00948"/>
    </source>
</evidence>
<proteinExistence type="inferred from homology"/>
<gene>
    <name evidence="6" type="primary">LOC113788379</name>
</gene>
<dbReference type="Pfam" id="PF10584">
    <property type="entry name" value="Proteasome_A_N"/>
    <property type="match status" value="1"/>
</dbReference>
<evidence type="ECO:0000256" key="3">
    <source>
        <dbReference type="PROSITE-ProRule" id="PRU00808"/>
    </source>
</evidence>
<dbReference type="InterPro" id="IPR050115">
    <property type="entry name" value="Proteasome_alpha"/>
</dbReference>
<dbReference type="GO" id="GO:0006511">
    <property type="term" value="P:ubiquitin-dependent protein catabolic process"/>
    <property type="evidence" value="ECO:0007669"/>
    <property type="project" value="InterPro"/>
</dbReference>
<dbReference type="Gene3D" id="3.60.20.10">
    <property type="entry name" value="Glutamine Phosphoribosylpyrophosphate, subunit 1, domain 1"/>
    <property type="match status" value="1"/>
</dbReference>
<dbReference type="PANTHER" id="PTHR11599">
    <property type="entry name" value="PROTEASOME SUBUNIT ALPHA/BETA"/>
    <property type="match status" value="1"/>
</dbReference>